<reference evidence="2 3" key="1">
    <citation type="submission" date="2020-10" db="EMBL/GenBank/DDBJ databases">
        <title>Connecting structure to function with the recovery of over 1000 high-quality activated sludge metagenome-assembled genomes encoding full-length rRNA genes using long-read sequencing.</title>
        <authorList>
            <person name="Singleton C.M."/>
            <person name="Petriglieri F."/>
            <person name="Kristensen J.M."/>
            <person name="Kirkegaard R.H."/>
            <person name="Michaelsen T.Y."/>
            <person name="Andersen M.H."/>
            <person name="Karst S.M."/>
            <person name="Dueholm M.S."/>
            <person name="Nielsen P.H."/>
            <person name="Albertsen M."/>
        </authorList>
    </citation>
    <scope>NUCLEOTIDE SEQUENCE [LARGE SCALE GENOMIC DNA]</scope>
    <source>
        <strain evidence="2">Lyne_18-Q3-R50-59_MAXAC.006</strain>
    </source>
</reference>
<dbReference type="PANTHER" id="PTHR35609">
    <property type="entry name" value="MACRO DOMAIN-CONTAINING PROTEIN"/>
    <property type="match status" value="1"/>
</dbReference>
<organism evidence="2 3">
    <name type="scientific">Candidatus Neomicrothrix subdominans</name>
    <dbReference type="NCBI Taxonomy" id="2954438"/>
    <lineage>
        <taxon>Bacteria</taxon>
        <taxon>Bacillati</taxon>
        <taxon>Actinomycetota</taxon>
        <taxon>Acidimicrobiia</taxon>
        <taxon>Acidimicrobiales</taxon>
        <taxon>Microthrixaceae</taxon>
        <taxon>Candidatus Neomicrothrix</taxon>
    </lineage>
</organism>
<name>A0A936NAQ6_9ACTN</name>
<dbReference type="AlphaFoldDB" id="A0A936NAQ6"/>
<protein>
    <submittedName>
        <fullName evidence="2">Uncharacterized protein</fullName>
    </submittedName>
</protein>
<feature type="compositionally biased region" description="Pro residues" evidence="1">
    <location>
        <begin position="231"/>
        <end position="244"/>
    </location>
</feature>
<dbReference type="PANTHER" id="PTHR35609:SF1">
    <property type="entry name" value="MACRO DOMAIN-CONTAINING PROTEIN"/>
    <property type="match status" value="1"/>
</dbReference>
<evidence type="ECO:0000256" key="1">
    <source>
        <dbReference type="SAM" id="MobiDB-lite"/>
    </source>
</evidence>
<proteinExistence type="predicted"/>
<dbReference type="Proteomes" id="UP000727993">
    <property type="component" value="Unassembled WGS sequence"/>
</dbReference>
<feature type="region of interest" description="Disordered" evidence="1">
    <location>
        <begin position="216"/>
        <end position="294"/>
    </location>
</feature>
<gene>
    <name evidence="2" type="ORF">IPN02_00755</name>
</gene>
<evidence type="ECO:0000313" key="3">
    <source>
        <dbReference type="Proteomes" id="UP000727993"/>
    </source>
</evidence>
<evidence type="ECO:0000313" key="2">
    <source>
        <dbReference type="EMBL" id="MBK9295414.1"/>
    </source>
</evidence>
<accession>A0A936NAQ6</accession>
<dbReference type="EMBL" id="JADJZA010000001">
    <property type="protein sequence ID" value="MBK9295414.1"/>
    <property type="molecule type" value="Genomic_DNA"/>
</dbReference>
<sequence>MASGHSWFHHLVGFRETTGDEVRAQLVVDGDVFTSLANGRTLTYGSLATPSLAELRASTTGRPGPLSVSEIVADVAELHADPQNEGALFQVASQFNLLEMVNQHITPERGVTGYAADRTQGPACAVACGAGTIYRNWLVPIGNSIGQSETTQVDCLKDLGKTLGNDDGRLWTMTNGYALATPGGLADIADRVAEMAPQDRDVLMGGLRIGIQAGTEVTLPGAGHPTQAYAPPRPPRPPPLPPPGAGGLSPAPPRCGLRSDVAGGGRQRRTHRQQAPVPDAARGRSVRQCGELDS</sequence>
<comment type="caution">
    <text evidence="2">The sequence shown here is derived from an EMBL/GenBank/DDBJ whole genome shotgun (WGS) entry which is preliminary data.</text>
</comment>